<organism evidence="1 2">
    <name type="scientific">Halocatena marina</name>
    <dbReference type="NCBI Taxonomy" id="2934937"/>
    <lineage>
        <taxon>Archaea</taxon>
        <taxon>Methanobacteriati</taxon>
        <taxon>Methanobacteriota</taxon>
        <taxon>Stenosarchaea group</taxon>
        <taxon>Halobacteria</taxon>
        <taxon>Halobacteriales</taxon>
        <taxon>Natronomonadaceae</taxon>
        <taxon>Halocatena</taxon>
    </lineage>
</organism>
<dbReference type="EMBL" id="JBHTAX010000004">
    <property type="protein sequence ID" value="MFC7192193.1"/>
    <property type="molecule type" value="Genomic_DNA"/>
</dbReference>
<accession>A0ABD5YST0</accession>
<sequence>MTDVEPTEVGLAICWAFDVSVSDPSARALFTIGQLPMSAE</sequence>
<proteinExistence type="predicted"/>
<evidence type="ECO:0000313" key="1">
    <source>
        <dbReference type="EMBL" id="MFC7192193.1"/>
    </source>
</evidence>
<name>A0ABD5YST0_9EURY</name>
<gene>
    <name evidence="1" type="ORF">ACFQL7_21830</name>
</gene>
<evidence type="ECO:0000313" key="2">
    <source>
        <dbReference type="Proteomes" id="UP001596417"/>
    </source>
</evidence>
<dbReference type="RefSeq" id="WP_264556272.1">
    <property type="nucleotide sequence ID" value="NZ_CP109980.1"/>
</dbReference>
<dbReference type="AlphaFoldDB" id="A0ABD5YST0"/>
<keyword evidence="2" id="KW-1185">Reference proteome</keyword>
<reference evidence="1 2" key="1">
    <citation type="journal article" date="2019" name="Int. J. Syst. Evol. Microbiol.">
        <title>The Global Catalogue of Microorganisms (GCM) 10K type strain sequencing project: providing services to taxonomists for standard genome sequencing and annotation.</title>
        <authorList>
            <consortium name="The Broad Institute Genomics Platform"/>
            <consortium name="The Broad Institute Genome Sequencing Center for Infectious Disease"/>
            <person name="Wu L."/>
            <person name="Ma J."/>
        </authorList>
    </citation>
    <scope>NUCLEOTIDE SEQUENCE [LARGE SCALE GENOMIC DNA]</scope>
    <source>
        <strain evidence="1 2">RDMS1</strain>
    </source>
</reference>
<dbReference type="Proteomes" id="UP001596417">
    <property type="component" value="Unassembled WGS sequence"/>
</dbReference>
<dbReference type="GeneID" id="76201860"/>
<protein>
    <submittedName>
        <fullName evidence="1">Uncharacterized protein</fullName>
    </submittedName>
</protein>
<comment type="caution">
    <text evidence="1">The sequence shown here is derived from an EMBL/GenBank/DDBJ whole genome shotgun (WGS) entry which is preliminary data.</text>
</comment>